<evidence type="ECO:0000313" key="2">
    <source>
        <dbReference type="Proteomes" id="UP000254792"/>
    </source>
</evidence>
<gene>
    <name evidence="1" type="ORF">SALLE_v1c10570</name>
</gene>
<dbReference type="PROSITE" id="PS51257">
    <property type="entry name" value="PROKAR_LIPOPROTEIN"/>
    <property type="match status" value="1"/>
</dbReference>
<protein>
    <recommendedName>
        <fullName evidence="3">Lipoprotein</fullName>
    </recommendedName>
</protein>
<dbReference type="RefSeq" id="WP_115558612.1">
    <property type="nucleotide sequence ID" value="NZ_CP031376.1"/>
</dbReference>
<evidence type="ECO:0000313" key="1">
    <source>
        <dbReference type="EMBL" id="AXK51727.1"/>
    </source>
</evidence>
<accession>A0A345Z548</accession>
<organism evidence="1 2">
    <name type="scientific">Spiroplasma alleghenense</name>
    <dbReference type="NCBI Taxonomy" id="216931"/>
    <lineage>
        <taxon>Bacteria</taxon>
        <taxon>Bacillati</taxon>
        <taxon>Mycoplasmatota</taxon>
        <taxon>Mollicutes</taxon>
        <taxon>Entomoplasmatales</taxon>
        <taxon>Spiroplasmataceae</taxon>
        <taxon>Spiroplasma</taxon>
    </lineage>
</organism>
<dbReference type="Proteomes" id="UP000254792">
    <property type="component" value="Chromosome"/>
</dbReference>
<dbReference type="EMBL" id="CP031376">
    <property type="protein sequence ID" value="AXK51727.1"/>
    <property type="molecule type" value="Genomic_DNA"/>
</dbReference>
<dbReference type="OrthoDB" id="387107at2"/>
<name>A0A345Z548_9MOLU</name>
<dbReference type="KEGG" id="salx:SALLE_v1c10570"/>
<evidence type="ECO:0008006" key="3">
    <source>
        <dbReference type="Google" id="ProtNLM"/>
    </source>
</evidence>
<proteinExistence type="predicted"/>
<dbReference type="AlphaFoldDB" id="A0A345Z548"/>
<reference evidence="1 2" key="1">
    <citation type="submission" date="2018-07" db="EMBL/GenBank/DDBJ databases">
        <title>Complete genome sequence of Spiroplasma alleghenense PLHS-1 (ATCC 51752).</title>
        <authorList>
            <person name="Chou L."/>
            <person name="Lee T.-Y."/>
            <person name="Tsai Y.-M."/>
            <person name="Kuo C.-H."/>
        </authorList>
    </citation>
    <scope>NUCLEOTIDE SEQUENCE [LARGE SCALE GENOMIC DNA]</scope>
    <source>
        <strain evidence="1 2">PLHS-1</strain>
    </source>
</reference>
<sequence>MKKLLSIFAASTLIISAPLSVISCKKQKITTGDEFDFVEILRQFISEVTLVFETEIQKAFSDYAWMEEENLPEVLTIENIRSAKENGDFENHESEFYQQLLKLINPLIPVNKINEELMNSVVNDVNYNPVLLDKSTPLKNGIDIEEIVFIDKTDAITIGLQLSSLVFYKDEKGEKSSEVISTKFAFNIFESDDMALDAKEIDDAYIKLLNETIANDIIFESNSGNLENTATLINTGTLIREDLVNKLDSLNTIEGNEAVIISNDLKLVANNEMFVDSSRFSSKVSSSSENKKLYRDAMAGDLGSEEEFLKNIINWSDWVKPNAFFQRNTDTSNFEENALKSYQLWEEKNPTTSTYVNQYNLSYNLSIKKQLQKVIKSQNSQFLIDLEKDYKTIALFGINVNDAKFKIGSSIFDFSNQTIIAKQRTTKENTIELYNDFMISAYNFQKSFLDSEKIGDKYQMNLEVPKEWDLETMKNQKITYDKEIEQQLMTANEKANSFKGDLEFSNIVTSTSAESKQDGININNTHIWINDNGDLWFLRELSITAMYGAMFKSYYFSTKFCDSLNLNIINDLRTMKIPENSYEYKDFFNNLTSPYRFK</sequence>
<keyword evidence="2" id="KW-1185">Reference proteome</keyword>